<evidence type="ECO:0000256" key="4">
    <source>
        <dbReference type="ARBA" id="ARBA00005152"/>
    </source>
</evidence>
<evidence type="ECO:0000256" key="8">
    <source>
        <dbReference type="ARBA" id="ARBA00022723"/>
    </source>
</evidence>
<evidence type="ECO:0000256" key="14">
    <source>
        <dbReference type="ARBA" id="ARBA00042166"/>
    </source>
</evidence>
<reference evidence="20 21" key="1">
    <citation type="submission" date="2025-04" db="UniProtKB">
        <authorList>
            <consortium name="RefSeq"/>
        </authorList>
    </citation>
    <scope>IDENTIFICATION</scope>
    <source>
        <tissue evidence="20 21">Gonad</tissue>
    </source>
</reference>
<evidence type="ECO:0000256" key="6">
    <source>
        <dbReference type="ARBA" id="ARBA00013106"/>
    </source>
</evidence>
<dbReference type="RefSeq" id="XP_019640648.1">
    <property type="nucleotide sequence ID" value="XM_019785089.1"/>
</dbReference>
<keyword evidence="8 16" id="KW-0479">Metal-binding</keyword>
<dbReference type="GO" id="GO:0046872">
    <property type="term" value="F:metal ion binding"/>
    <property type="evidence" value="ECO:0007669"/>
    <property type="project" value="UniProtKB-KW"/>
</dbReference>
<dbReference type="GO" id="GO:0052834">
    <property type="term" value="F:inositol monophosphate phosphatase activity"/>
    <property type="evidence" value="ECO:0007669"/>
    <property type="project" value="UniProtKB-EC"/>
</dbReference>
<evidence type="ECO:0000256" key="2">
    <source>
        <dbReference type="ARBA" id="ARBA00001946"/>
    </source>
</evidence>
<dbReference type="KEGG" id="bbel:109482385"/>
<evidence type="ECO:0000256" key="17">
    <source>
        <dbReference type="SAM" id="MobiDB-lite"/>
    </source>
</evidence>
<evidence type="ECO:0000313" key="20">
    <source>
        <dbReference type="RefSeq" id="XP_019640647.1"/>
    </source>
</evidence>
<sequence length="396" mass="43700">MISVEKHSEGPQTFVVYRRSWKEAISAFLRKGFEPTGAMAPMGVRLSPLGYALIFILIGSVVLYLQVWMRGSSDKKNPKLTLGQDGDVHSMSVDISLKELLAVSIDLAEKGGDKVREIREANKLAEQSKGETREGANDPMTDGDLQSHIAIVHGFEKVFPRLKVVSEEHEKKGDEVHTVEAPKTTHPEVDEVIKEDRRVPYEDITVWVDPLDATQEYTEDLRQYVTTMVCVAIKGKPTIGVIHKPFEHRTAWAWVGHGHSKGLNVLERKAGEEGQAQRIIVSRSHAGSVEQVAKQMLGDKTEVIPAGGAGYKVLSLFEGIADAYIHVTLIKKWDICAGNALLLAMNGHMTTLGGEEINYSAEGNPKNEGGLLATLVDHQKFLEKFAPEAKKLAEKH</sequence>
<comment type="subcellular location">
    <subcellularLocation>
        <location evidence="3">Membrane</location>
        <topology evidence="3">Single-pass membrane protein</topology>
    </subcellularLocation>
</comment>
<keyword evidence="7 18" id="KW-0812">Transmembrane</keyword>
<protein>
    <recommendedName>
        <fullName evidence="6">inositol-phosphate phosphatase</fullName>
        <ecNumber evidence="6">3.1.3.25</ecNumber>
    </recommendedName>
    <alternativeName>
        <fullName evidence="15">3'(2'), 5'-bisphosphate nucleotidase 2</fullName>
    </alternativeName>
    <alternativeName>
        <fullName evidence="14">Inositol monophosphatase domain-containing protein 1</fullName>
    </alternativeName>
    <alternativeName>
        <fullName evidence="13">Myo-inositol monophosphatase A3</fullName>
    </alternativeName>
</protein>
<evidence type="ECO:0000313" key="19">
    <source>
        <dbReference type="Proteomes" id="UP000515135"/>
    </source>
</evidence>
<dbReference type="EC" id="3.1.3.25" evidence="6"/>
<dbReference type="GO" id="GO:0016020">
    <property type="term" value="C:membrane"/>
    <property type="evidence" value="ECO:0007669"/>
    <property type="project" value="UniProtKB-SubCell"/>
</dbReference>
<evidence type="ECO:0000256" key="1">
    <source>
        <dbReference type="ARBA" id="ARBA00001033"/>
    </source>
</evidence>
<evidence type="ECO:0000256" key="9">
    <source>
        <dbReference type="ARBA" id="ARBA00022801"/>
    </source>
</evidence>
<evidence type="ECO:0000313" key="22">
    <source>
        <dbReference type="RefSeq" id="XP_019640649.1"/>
    </source>
</evidence>
<dbReference type="GO" id="GO:0005794">
    <property type="term" value="C:Golgi apparatus"/>
    <property type="evidence" value="ECO:0007669"/>
    <property type="project" value="UniProtKB-ARBA"/>
</dbReference>
<feature type="binding site" evidence="16">
    <location>
        <position position="211"/>
    </location>
    <ligand>
        <name>Mg(2+)</name>
        <dbReference type="ChEBI" id="CHEBI:18420"/>
        <label>1</label>
        <note>catalytic</note>
    </ligand>
</feature>
<feature type="compositionally biased region" description="Basic and acidic residues" evidence="17">
    <location>
        <begin position="121"/>
        <end position="136"/>
    </location>
</feature>
<dbReference type="CDD" id="cd01640">
    <property type="entry name" value="IPPase"/>
    <property type="match status" value="1"/>
</dbReference>
<keyword evidence="11 18" id="KW-1133">Transmembrane helix</keyword>
<dbReference type="PANTHER" id="PTHR43028">
    <property type="entry name" value="3'(2'),5'-BISPHOSPHATE NUCLEOTIDASE 1"/>
    <property type="match status" value="1"/>
</dbReference>
<keyword evidence="19" id="KW-1185">Reference proteome</keyword>
<comment type="cofactor">
    <cofactor evidence="2 16">
        <name>Mg(2+)</name>
        <dbReference type="ChEBI" id="CHEBI:18420"/>
    </cofactor>
</comment>
<feature type="binding site" evidence="16">
    <location>
        <position position="167"/>
    </location>
    <ligand>
        <name>Mg(2+)</name>
        <dbReference type="ChEBI" id="CHEBI:18420"/>
        <label>1</label>
        <note>catalytic</note>
    </ligand>
</feature>
<dbReference type="FunFam" id="3.40.190.80:FF:000007">
    <property type="entry name" value="Blast:Putative inositol monophosphatase 3"/>
    <property type="match status" value="1"/>
</dbReference>
<dbReference type="InterPro" id="IPR000760">
    <property type="entry name" value="Inositol_monophosphatase-like"/>
</dbReference>
<evidence type="ECO:0000256" key="7">
    <source>
        <dbReference type="ARBA" id="ARBA00022692"/>
    </source>
</evidence>
<comment type="pathway">
    <text evidence="4">Polyol metabolism; myo-inositol biosynthesis; myo-inositol from D-glucose 6-phosphate: step 2/2.</text>
</comment>
<evidence type="ECO:0000256" key="15">
    <source>
        <dbReference type="ARBA" id="ARBA00043030"/>
    </source>
</evidence>
<dbReference type="GeneID" id="109482385"/>
<dbReference type="PANTHER" id="PTHR43028:SF4">
    <property type="entry name" value="INOSITOL MONOPHOSPHATASE 3"/>
    <property type="match status" value="1"/>
</dbReference>
<evidence type="ECO:0000256" key="18">
    <source>
        <dbReference type="SAM" id="Phobius"/>
    </source>
</evidence>
<evidence type="ECO:0000256" key="11">
    <source>
        <dbReference type="ARBA" id="ARBA00022989"/>
    </source>
</evidence>
<dbReference type="InterPro" id="IPR050725">
    <property type="entry name" value="CysQ/Inositol_MonoPase"/>
</dbReference>
<proteinExistence type="inferred from homology"/>
<feature type="transmembrane region" description="Helical" evidence="18">
    <location>
        <begin position="49"/>
        <end position="69"/>
    </location>
</feature>
<keyword evidence="9" id="KW-0378">Hydrolase</keyword>
<evidence type="ECO:0000256" key="12">
    <source>
        <dbReference type="ARBA" id="ARBA00023136"/>
    </source>
</evidence>
<dbReference type="Pfam" id="PF00459">
    <property type="entry name" value="Inositol_P"/>
    <property type="match status" value="1"/>
</dbReference>
<dbReference type="GO" id="GO:0008254">
    <property type="term" value="F:3'-nucleotidase activity"/>
    <property type="evidence" value="ECO:0007669"/>
    <property type="project" value="TreeGrafter"/>
</dbReference>
<organism evidence="19 20">
    <name type="scientific">Branchiostoma belcheri</name>
    <name type="common">Amphioxus</name>
    <dbReference type="NCBI Taxonomy" id="7741"/>
    <lineage>
        <taxon>Eukaryota</taxon>
        <taxon>Metazoa</taxon>
        <taxon>Chordata</taxon>
        <taxon>Cephalochordata</taxon>
        <taxon>Leptocardii</taxon>
        <taxon>Amphioxiformes</taxon>
        <taxon>Branchiostomatidae</taxon>
        <taxon>Branchiostoma</taxon>
    </lineage>
</organism>
<comment type="similarity">
    <text evidence="5">Belongs to the inositol monophosphatase superfamily.</text>
</comment>
<dbReference type="OrthoDB" id="74460at2759"/>
<feature type="binding site" evidence="16">
    <location>
        <position position="209"/>
    </location>
    <ligand>
        <name>Mg(2+)</name>
        <dbReference type="ChEBI" id="CHEBI:18420"/>
        <label>1</label>
        <note>catalytic</note>
    </ligand>
</feature>
<keyword evidence="12 18" id="KW-0472">Membrane</keyword>
<feature type="region of interest" description="Disordered" evidence="17">
    <location>
        <begin position="121"/>
        <end position="143"/>
    </location>
</feature>
<evidence type="ECO:0000313" key="21">
    <source>
        <dbReference type="RefSeq" id="XP_019640648.1"/>
    </source>
</evidence>
<dbReference type="RefSeq" id="XP_019640647.1">
    <property type="nucleotide sequence ID" value="XM_019785088.1"/>
</dbReference>
<keyword evidence="10 16" id="KW-0460">Magnesium</keyword>
<name>A0A6P5ABD6_BRABE</name>
<evidence type="ECO:0000256" key="5">
    <source>
        <dbReference type="ARBA" id="ARBA00009759"/>
    </source>
</evidence>
<dbReference type="SUPFAM" id="SSF56655">
    <property type="entry name" value="Carbohydrate phosphatase"/>
    <property type="match status" value="1"/>
</dbReference>
<dbReference type="Gene3D" id="3.30.540.10">
    <property type="entry name" value="Fructose-1,6-Bisphosphatase, subunit A, domain 1"/>
    <property type="match status" value="1"/>
</dbReference>
<evidence type="ECO:0000256" key="10">
    <source>
        <dbReference type="ARBA" id="ARBA00022842"/>
    </source>
</evidence>
<dbReference type="Gene3D" id="3.40.190.80">
    <property type="match status" value="1"/>
</dbReference>
<dbReference type="RefSeq" id="XP_019640649.1">
    <property type="nucleotide sequence ID" value="XM_019785090.1"/>
</dbReference>
<accession>A0A6P5ABD6</accession>
<evidence type="ECO:0000256" key="13">
    <source>
        <dbReference type="ARBA" id="ARBA00042119"/>
    </source>
</evidence>
<evidence type="ECO:0000256" key="16">
    <source>
        <dbReference type="PIRSR" id="PIRSR600760-2"/>
    </source>
</evidence>
<feature type="binding site" evidence="16">
    <location>
        <position position="212"/>
    </location>
    <ligand>
        <name>Mg(2+)</name>
        <dbReference type="ChEBI" id="CHEBI:18420"/>
        <label>1</label>
        <note>catalytic</note>
    </ligand>
</feature>
<gene>
    <name evidence="20 21 22" type="primary">LOC109482385</name>
</gene>
<evidence type="ECO:0000256" key="3">
    <source>
        <dbReference type="ARBA" id="ARBA00004167"/>
    </source>
</evidence>
<dbReference type="AlphaFoldDB" id="A0A6P5ABD6"/>
<dbReference type="FunFam" id="3.30.540.10:FF:000012">
    <property type="entry name" value="Blast:Putative inositol monophosphatase 3"/>
    <property type="match status" value="1"/>
</dbReference>
<feature type="binding site" evidence="16">
    <location>
        <position position="334"/>
    </location>
    <ligand>
        <name>Mg(2+)</name>
        <dbReference type="ChEBI" id="CHEBI:18420"/>
        <label>1</label>
        <note>catalytic</note>
    </ligand>
</feature>
<comment type="catalytic activity">
    <reaction evidence="1">
        <text>a myo-inositol phosphate + H2O = myo-inositol + phosphate</text>
        <dbReference type="Rhea" id="RHEA:24056"/>
        <dbReference type="ChEBI" id="CHEBI:15377"/>
        <dbReference type="ChEBI" id="CHEBI:17268"/>
        <dbReference type="ChEBI" id="CHEBI:43474"/>
        <dbReference type="ChEBI" id="CHEBI:84139"/>
        <dbReference type="EC" id="3.1.3.25"/>
    </reaction>
</comment>
<dbReference type="Proteomes" id="UP000515135">
    <property type="component" value="Unplaced"/>
</dbReference>